<accession>A0ABD5RJC4</accession>
<dbReference type="InterPro" id="IPR029045">
    <property type="entry name" value="ClpP/crotonase-like_dom_sf"/>
</dbReference>
<protein>
    <submittedName>
        <fullName evidence="1">Enoyl-CoA hydratase/isomerase family protein</fullName>
    </submittedName>
</protein>
<dbReference type="SUPFAM" id="SSF52096">
    <property type="entry name" value="ClpP/crotonase"/>
    <property type="match status" value="1"/>
</dbReference>
<dbReference type="Gene3D" id="3.90.226.10">
    <property type="entry name" value="2-enoyl-CoA Hydratase, Chain A, domain 1"/>
    <property type="match status" value="1"/>
</dbReference>
<name>A0ABD5RJC4_9EURY</name>
<evidence type="ECO:0000313" key="2">
    <source>
        <dbReference type="Proteomes" id="UP001596099"/>
    </source>
</evidence>
<keyword evidence="2" id="KW-1185">Reference proteome</keyword>
<dbReference type="AlphaFoldDB" id="A0ABD5RJC4"/>
<dbReference type="EMBL" id="JBHSQH010000001">
    <property type="protein sequence ID" value="MFC5970599.1"/>
    <property type="molecule type" value="Genomic_DNA"/>
</dbReference>
<proteinExistence type="predicted"/>
<dbReference type="RefSeq" id="WP_247420135.1">
    <property type="nucleotide sequence ID" value="NZ_JALLGW010000002.1"/>
</dbReference>
<dbReference type="InterPro" id="IPR014748">
    <property type="entry name" value="Enoyl-CoA_hydra_C"/>
</dbReference>
<reference evidence="1 2" key="1">
    <citation type="journal article" date="2019" name="Int. J. Syst. Evol. Microbiol.">
        <title>The Global Catalogue of Microorganisms (GCM) 10K type strain sequencing project: providing services to taxonomists for standard genome sequencing and annotation.</title>
        <authorList>
            <consortium name="The Broad Institute Genomics Platform"/>
            <consortium name="The Broad Institute Genome Sequencing Center for Infectious Disease"/>
            <person name="Wu L."/>
            <person name="Ma J."/>
        </authorList>
    </citation>
    <scope>NUCLEOTIDE SEQUENCE [LARGE SCALE GENOMIC DNA]</scope>
    <source>
        <strain evidence="1 2">CGMCC 1.12543</strain>
    </source>
</reference>
<dbReference type="Pfam" id="PF00378">
    <property type="entry name" value="ECH_1"/>
    <property type="match status" value="1"/>
</dbReference>
<dbReference type="PANTHER" id="PTHR43459:SF1">
    <property type="entry name" value="EG:BACN32G11.4 PROTEIN"/>
    <property type="match status" value="1"/>
</dbReference>
<sequence>MSDTDYGSDGDADYENLALSVEGGVAHLTLDSTSNFNSLNPTMADELVDATTRLADDDAVRCITLRGTDGVFCAGADLAQFDGDETDAPELRSLASTLHDSMLALHQAPKPVVTGVNGVAAGAGFSMALSGDAVVMADDARLEFAYGRVGLTGDGGSTFWLPRLVGLRRAKELVLMDEPVDADYAVSLGLVTESVPSDEFDERLESMAERLADGPTKAFGATKRLLDESFGREFAGQLAEEADTIANATRTEDYQRGHAAFFGKEDPEFVGR</sequence>
<dbReference type="PANTHER" id="PTHR43459">
    <property type="entry name" value="ENOYL-COA HYDRATASE"/>
    <property type="match status" value="1"/>
</dbReference>
<dbReference type="Proteomes" id="UP001596099">
    <property type="component" value="Unassembled WGS sequence"/>
</dbReference>
<dbReference type="Gene3D" id="1.10.12.10">
    <property type="entry name" value="Lyase 2-enoyl-coa Hydratase, Chain A, domain 2"/>
    <property type="match status" value="1"/>
</dbReference>
<evidence type="ECO:0000313" key="1">
    <source>
        <dbReference type="EMBL" id="MFC5970599.1"/>
    </source>
</evidence>
<comment type="caution">
    <text evidence="1">The sequence shown here is derived from an EMBL/GenBank/DDBJ whole genome shotgun (WGS) entry which is preliminary data.</text>
</comment>
<organism evidence="1 2">
    <name type="scientific">Halomarina salina</name>
    <dbReference type="NCBI Taxonomy" id="1872699"/>
    <lineage>
        <taxon>Archaea</taxon>
        <taxon>Methanobacteriati</taxon>
        <taxon>Methanobacteriota</taxon>
        <taxon>Stenosarchaea group</taxon>
        <taxon>Halobacteria</taxon>
        <taxon>Halobacteriales</taxon>
        <taxon>Natronomonadaceae</taxon>
        <taxon>Halomarina</taxon>
    </lineage>
</organism>
<gene>
    <name evidence="1" type="ORF">ACFPYI_04570</name>
</gene>
<dbReference type="CDD" id="cd06558">
    <property type="entry name" value="crotonase-like"/>
    <property type="match status" value="1"/>
</dbReference>
<dbReference type="InterPro" id="IPR001753">
    <property type="entry name" value="Enoyl-CoA_hydra/iso"/>
</dbReference>